<protein>
    <submittedName>
        <fullName evidence="2">GM20154</fullName>
    </submittedName>
</protein>
<feature type="compositionally biased region" description="Low complexity" evidence="1">
    <location>
        <begin position="665"/>
        <end position="680"/>
    </location>
</feature>
<evidence type="ECO:0000313" key="2">
    <source>
        <dbReference type="EMBL" id="EDW47959.1"/>
    </source>
</evidence>
<feature type="compositionally biased region" description="Low complexity" evidence="1">
    <location>
        <begin position="160"/>
        <end position="176"/>
    </location>
</feature>
<dbReference type="STRING" id="7238.B4HS12"/>
<organism evidence="3">
    <name type="scientific">Drosophila sechellia</name>
    <name type="common">Fruit fly</name>
    <dbReference type="NCBI Taxonomy" id="7238"/>
    <lineage>
        <taxon>Eukaryota</taxon>
        <taxon>Metazoa</taxon>
        <taxon>Ecdysozoa</taxon>
        <taxon>Arthropoda</taxon>
        <taxon>Hexapoda</taxon>
        <taxon>Insecta</taxon>
        <taxon>Pterygota</taxon>
        <taxon>Neoptera</taxon>
        <taxon>Endopterygota</taxon>
        <taxon>Diptera</taxon>
        <taxon>Brachycera</taxon>
        <taxon>Muscomorpha</taxon>
        <taxon>Ephydroidea</taxon>
        <taxon>Drosophilidae</taxon>
        <taxon>Drosophila</taxon>
        <taxon>Sophophora</taxon>
    </lineage>
</organism>
<keyword evidence="3" id="KW-1185">Reference proteome</keyword>
<feature type="compositionally biased region" description="Basic and acidic residues" evidence="1">
    <location>
        <begin position="177"/>
        <end position="187"/>
    </location>
</feature>
<dbReference type="PhylomeDB" id="B4HS12"/>
<feature type="region of interest" description="Disordered" evidence="1">
    <location>
        <begin position="76"/>
        <end position="126"/>
    </location>
</feature>
<dbReference type="AlphaFoldDB" id="B4HS12"/>
<gene>
    <name evidence="2" type="primary">Dsec\GM20154</name>
    <name evidence="2" type="ORF">Dsec_GM20154</name>
</gene>
<dbReference type="GO" id="GO:0003682">
    <property type="term" value="F:chromatin binding"/>
    <property type="evidence" value="ECO:0007669"/>
    <property type="project" value="EnsemblMetazoa"/>
</dbReference>
<name>B4HS12_DROSE</name>
<dbReference type="HOGENOM" id="CLU_020602_0_0_1"/>
<sequence length="770" mass="85253">MTRVTRSDISLDMEFWVEELSPAQLAYYEKITNEHNAVKGALKNAVSANEGKELFNGQVFQAYSFKGKVLQELKEATLPKKTPKPTDTPSTPTAPSGGTGRGRGRPPRQPSNIAYLESSDEGDDDMPLAKRLALSAGKKAVAVANASSSFTSKSSKKAAAAASGGSSSPVPKSSGKLFKESKPDIESPPKNYRPAEVNSVGGLVVGSTDESKDSKDGKDGKDNKMQGKTYPSLVVLAKPFLKIKDMAATRSKLDSKVKLVLMLTPNKFCEWLLQEGLLRAQQHCINHRNNELKLGIYSDVTKFPYTGGYVWISECCPYRFVSVFNNSIFEGAQHPPTFLLKLIYHWACQTSIQNVVQWVKVDSVYIKGIYTWLRAICTLAVHQKCKKLGGPGKFVEVGVISLGTTSQDGSQRQVKVEVLGVYDYAEKSIRLRAVEPITDGDRNYKKRFQAILEPLSRWVHKDSTICIDLTVDKITLFSMGFKNIVQAAATDNTAKHNNSAVMEYLRRIVPRMFQNTLSLLSRQMIQQFLDELVWRESFGTYALQAFNNIIIHIAEQTRVTTNETITQRLYQVATNPFKDWSILPANYKETPANAAPKRLKKPINDADYVVSNKIPKKEKDRDISSSGVKRGRPPNALSTPPPQMPIKKGPGRPPGSTNQIKGDRATTSASKTLSKSLTAKGLGKKPKEKDEKIPMVIKKEDDDMRGLEELYYGISDGTDEYNEIFPYSTPRTVHNDLAKSVECPICLNGVSFDSNEKLQTHLVSHISPGG</sequence>
<evidence type="ECO:0000313" key="3">
    <source>
        <dbReference type="Proteomes" id="UP000001292"/>
    </source>
</evidence>
<dbReference type="GO" id="GO:0032991">
    <property type="term" value="C:protein-containing complex"/>
    <property type="evidence" value="ECO:0007669"/>
    <property type="project" value="EnsemblMetazoa"/>
</dbReference>
<dbReference type="EMBL" id="CH480816">
    <property type="protein sequence ID" value="EDW47959.1"/>
    <property type="molecule type" value="Genomic_DNA"/>
</dbReference>
<feature type="compositionally biased region" description="Low complexity" evidence="1">
    <location>
        <begin position="85"/>
        <end position="96"/>
    </location>
</feature>
<evidence type="ECO:0000256" key="1">
    <source>
        <dbReference type="SAM" id="MobiDB-lite"/>
    </source>
</evidence>
<dbReference type="KEGG" id="dse:6609256"/>
<feature type="compositionally biased region" description="Basic and acidic residues" evidence="1">
    <location>
        <begin position="209"/>
        <end position="225"/>
    </location>
</feature>
<dbReference type="OMA" id="MEHTSIG"/>
<dbReference type="GO" id="GO:0045944">
    <property type="term" value="P:positive regulation of transcription by RNA polymerase II"/>
    <property type="evidence" value="ECO:0007669"/>
    <property type="project" value="EnsemblMetazoa"/>
</dbReference>
<dbReference type="Proteomes" id="UP000001292">
    <property type="component" value="Unassembled WGS sequence"/>
</dbReference>
<feature type="region of interest" description="Disordered" evidence="1">
    <location>
        <begin position="160"/>
        <end position="226"/>
    </location>
</feature>
<reference evidence="2 3" key="1">
    <citation type="journal article" date="2007" name="Nature">
        <title>Evolution of genes and genomes on the Drosophila phylogeny.</title>
        <authorList>
            <consortium name="Drosophila 12 Genomes Consortium"/>
            <person name="Clark A.G."/>
            <person name="Eisen M.B."/>
            <person name="Smith D.R."/>
            <person name="Bergman C.M."/>
            <person name="Oliver B."/>
            <person name="Markow T.A."/>
            <person name="Kaufman T.C."/>
            <person name="Kellis M."/>
            <person name="Gelbart W."/>
            <person name="Iyer V.N."/>
            <person name="Pollard D.A."/>
            <person name="Sackton T.B."/>
            <person name="Larracuente A.M."/>
            <person name="Singh N.D."/>
            <person name="Abad J.P."/>
            <person name="Abt D.N."/>
            <person name="Adryan B."/>
            <person name="Aguade M."/>
            <person name="Akashi H."/>
            <person name="Anderson W.W."/>
            <person name="Aquadro C.F."/>
            <person name="Ardell D.H."/>
            <person name="Arguello R."/>
            <person name="Artieri C.G."/>
            <person name="Barbash D.A."/>
            <person name="Barker D."/>
            <person name="Barsanti P."/>
            <person name="Batterham P."/>
            <person name="Batzoglou S."/>
            <person name="Begun D."/>
            <person name="Bhutkar A."/>
            <person name="Blanco E."/>
            <person name="Bosak S.A."/>
            <person name="Bradley R.K."/>
            <person name="Brand A.D."/>
            <person name="Brent M.R."/>
            <person name="Brooks A.N."/>
            <person name="Brown R.H."/>
            <person name="Butlin R.K."/>
            <person name="Caggese C."/>
            <person name="Calvi B.R."/>
            <person name="Bernardo de Carvalho A."/>
            <person name="Caspi A."/>
            <person name="Castrezana S."/>
            <person name="Celniker S.E."/>
            <person name="Chang J.L."/>
            <person name="Chapple C."/>
            <person name="Chatterji S."/>
            <person name="Chinwalla A."/>
            <person name="Civetta A."/>
            <person name="Clifton S.W."/>
            <person name="Comeron J.M."/>
            <person name="Costello J.C."/>
            <person name="Coyne J.A."/>
            <person name="Daub J."/>
            <person name="David R.G."/>
            <person name="Delcher A.L."/>
            <person name="Delehaunty K."/>
            <person name="Do C.B."/>
            <person name="Ebling H."/>
            <person name="Edwards K."/>
            <person name="Eickbush T."/>
            <person name="Evans J.D."/>
            <person name="Filipski A."/>
            <person name="Findeiss S."/>
            <person name="Freyhult E."/>
            <person name="Fulton L."/>
            <person name="Fulton R."/>
            <person name="Garcia A.C."/>
            <person name="Gardiner A."/>
            <person name="Garfield D.A."/>
            <person name="Garvin B.E."/>
            <person name="Gibson G."/>
            <person name="Gilbert D."/>
            <person name="Gnerre S."/>
            <person name="Godfrey J."/>
            <person name="Good R."/>
            <person name="Gotea V."/>
            <person name="Gravely B."/>
            <person name="Greenberg A.J."/>
            <person name="Griffiths-Jones S."/>
            <person name="Gross S."/>
            <person name="Guigo R."/>
            <person name="Gustafson E.A."/>
            <person name="Haerty W."/>
            <person name="Hahn M.W."/>
            <person name="Halligan D.L."/>
            <person name="Halpern A.L."/>
            <person name="Halter G.M."/>
            <person name="Han M.V."/>
            <person name="Heger A."/>
            <person name="Hillier L."/>
            <person name="Hinrichs A.S."/>
            <person name="Holmes I."/>
            <person name="Hoskins R.A."/>
            <person name="Hubisz M.J."/>
            <person name="Hultmark D."/>
            <person name="Huntley M.A."/>
            <person name="Jaffe D.B."/>
            <person name="Jagadeeshan S."/>
            <person name="Jeck W.R."/>
            <person name="Johnson J."/>
            <person name="Jones C.D."/>
            <person name="Jordan W.C."/>
            <person name="Karpen G.H."/>
            <person name="Kataoka E."/>
            <person name="Keightley P.D."/>
            <person name="Kheradpour P."/>
            <person name="Kirkness E.F."/>
            <person name="Koerich L.B."/>
            <person name="Kristiansen K."/>
            <person name="Kudrna D."/>
            <person name="Kulathinal R.J."/>
            <person name="Kumar S."/>
            <person name="Kwok R."/>
            <person name="Lander E."/>
            <person name="Langley C.H."/>
            <person name="Lapoint R."/>
            <person name="Lazzaro B.P."/>
            <person name="Lee S.J."/>
            <person name="Levesque L."/>
            <person name="Li R."/>
            <person name="Lin C.F."/>
            <person name="Lin M.F."/>
            <person name="Lindblad-Toh K."/>
            <person name="Llopart A."/>
            <person name="Long M."/>
            <person name="Low L."/>
            <person name="Lozovsky E."/>
            <person name="Lu J."/>
            <person name="Luo M."/>
            <person name="Machado C.A."/>
            <person name="Makalowski W."/>
            <person name="Marzo M."/>
            <person name="Matsuda M."/>
            <person name="Matzkin L."/>
            <person name="McAllister B."/>
            <person name="McBride C.S."/>
            <person name="McKernan B."/>
            <person name="McKernan K."/>
            <person name="Mendez-Lago M."/>
            <person name="Minx P."/>
            <person name="Mollenhauer M.U."/>
            <person name="Montooth K."/>
            <person name="Mount S.M."/>
            <person name="Mu X."/>
            <person name="Myers E."/>
            <person name="Negre B."/>
            <person name="Newfeld S."/>
            <person name="Nielsen R."/>
            <person name="Noor M.A."/>
            <person name="O'Grady P."/>
            <person name="Pachter L."/>
            <person name="Papaceit M."/>
            <person name="Parisi M.J."/>
            <person name="Parisi M."/>
            <person name="Parts L."/>
            <person name="Pedersen J.S."/>
            <person name="Pesole G."/>
            <person name="Phillippy A.M."/>
            <person name="Ponting C.P."/>
            <person name="Pop M."/>
            <person name="Porcelli D."/>
            <person name="Powell J.R."/>
            <person name="Prohaska S."/>
            <person name="Pruitt K."/>
            <person name="Puig M."/>
            <person name="Quesneville H."/>
            <person name="Ram K.R."/>
            <person name="Rand D."/>
            <person name="Rasmussen M.D."/>
            <person name="Reed L.K."/>
            <person name="Reenan R."/>
            <person name="Reily A."/>
            <person name="Remington K.A."/>
            <person name="Rieger T.T."/>
            <person name="Ritchie M.G."/>
            <person name="Robin C."/>
            <person name="Rogers Y.H."/>
            <person name="Rohde C."/>
            <person name="Rozas J."/>
            <person name="Rubenfield M.J."/>
            <person name="Ruiz A."/>
            <person name="Russo S."/>
            <person name="Salzberg S.L."/>
            <person name="Sanchez-Gracia A."/>
            <person name="Saranga D.J."/>
            <person name="Sato H."/>
            <person name="Schaeffer S.W."/>
            <person name="Schatz M.C."/>
            <person name="Schlenke T."/>
            <person name="Schwartz R."/>
            <person name="Segarra C."/>
            <person name="Singh R.S."/>
            <person name="Sirot L."/>
            <person name="Sirota M."/>
            <person name="Sisneros N.B."/>
            <person name="Smith C.D."/>
            <person name="Smith T.F."/>
            <person name="Spieth J."/>
            <person name="Stage D.E."/>
            <person name="Stark A."/>
            <person name="Stephan W."/>
            <person name="Strausberg R.L."/>
            <person name="Strempel S."/>
            <person name="Sturgill D."/>
            <person name="Sutton G."/>
            <person name="Sutton G.G."/>
            <person name="Tao W."/>
            <person name="Teichmann S."/>
            <person name="Tobari Y.N."/>
            <person name="Tomimura Y."/>
            <person name="Tsolas J.M."/>
            <person name="Valente V.L."/>
            <person name="Venter E."/>
            <person name="Venter J.C."/>
            <person name="Vicario S."/>
            <person name="Vieira F.G."/>
            <person name="Vilella A.J."/>
            <person name="Villasante A."/>
            <person name="Walenz B."/>
            <person name="Wang J."/>
            <person name="Wasserman M."/>
            <person name="Watts T."/>
            <person name="Wilson D."/>
            <person name="Wilson R.K."/>
            <person name="Wing R.A."/>
            <person name="Wolfner M.F."/>
            <person name="Wong A."/>
            <person name="Wong G.K."/>
            <person name="Wu C.I."/>
            <person name="Wu G."/>
            <person name="Yamamoto D."/>
            <person name="Yang H.P."/>
            <person name="Yang S.P."/>
            <person name="Yorke J.A."/>
            <person name="Yoshida K."/>
            <person name="Zdobnov E."/>
            <person name="Zhang P."/>
            <person name="Zhang Y."/>
            <person name="Zimin A.V."/>
            <person name="Baldwin J."/>
            <person name="Abdouelleil A."/>
            <person name="Abdulkadir J."/>
            <person name="Abebe A."/>
            <person name="Abera B."/>
            <person name="Abreu J."/>
            <person name="Acer S.C."/>
            <person name="Aftuck L."/>
            <person name="Alexander A."/>
            <person name="An P."/>
            <person name="Anderson E."/>
            <person name="Anderson S."/>
            <person name="Arachi H."/>
            <person name="Azer M."/>
            <person name="Bachantsang P."/>
            <person name="Barry A."/>
            <person name="Bayul T."/>
            <person name="Berlin A."/>
            <person name="Bessette D."/>
            <person name="Bloom T."/>
            <person name="Blye J."/>
            <person name="Boguslavskiy L."/>
            <person name="Bonnet C."/>
            <person name="Boukhgalter B."/>
            <person name="Bourzgui I."/>
            <person name="Brown A."/>
            <person name="Cahill P."/>
            <person name="Channer S."/>
            <person name="Cheshatsang Y."/>
            <person name="Chuda L."/>
            <person name="Citroen M."/>
            <person name="Collymore A."/>
            <person name="Cooke P."/>
            <person name="Costello M."/>
            <person name="D'Aco K."/>
            <person name="Daza R."/>
            <person name="De Haan G."/>
            <person name="DeGray S."/>
            <person name="DeMaso C."/>
            <person name="Dhargay N."/>
            <person name="Dooley K."/>
            <person name="Dooley E."/>
            <person name="Doricent M."/>
            <person name="Dorje P."/>
            <person name="Dorjee K."/>
            <person name="Dupes A."/>
            <person name="Elong R."/>
            <person name="Falk J."/>
            <person name="Farina A."/>
            <person name="Faro S."/>
            <person name="Ferguson D."/>
            <person name="Fisher S."/>
            <person name="Foley C.D."/>
            <person name="Franke A."/>
            <person name="Friedrich D."/>
            <person name="Gadbois L."/>
            <person name="Gearin G."/>
            <person name="Gearin C.R."/>
            <person name="Giannoukos G."/>
            <person name="Goode T."/>
            <person name="Graham J."/>
            <person name="Grandbois E."/>
            <person name="Grewal S."/>
            <person name="Gyaltsen K."/>
            <person name="Hafez N."/>
            <person name="Hagos B."/>
            <person name="Hall J."/>
            <person name="Henson C."/>
            <person name="Hollinger A."/>
            <person name="Honan T."/>
            <person name="Huard M.D."/>
            <person name="Hughes L."/>
            <person name="Hurhula B."/>
            <person name="Husby M.E."/>
            <person name="Kamat A."/>
            <person name="Kanga B."/>
            <person name="Kashin S."/>
            <person name="Khazanovich D."/>
            <person name="Kisner P."/>
            <person name="Lance K."/>
            <person name="Lara M."/>
            <person name="Lee W."/>
            <person name="Lennon N."/>
            <person name="Letendre F."/>
            <person name="LeVine R."/>
            <person name="Lipovsky A."/>
            <person name="Liu X."/>
            <person name="Liu J."/>
            <person name="Liu S."/>
            <person name="Lokyitsang T."/>
            <person name="Lokyitsang Y."/>
            <person name="Lubonja R."/>
            <person name="Lui A."/>
            <person name="MacDonald P."/>
            <person name="Magnisalis V."/>
            <person name="Maru K."/>
            <person name="Matthews C."/>
            <person name="McCusker W."/>
            <person name="McDonough S."/>
            <person name="Mehta T."/>
            <person name="Meldrim J."/>
            <person name="Meneus L."/>
            <person name="Mihai O."/>
            <person name="Mihalev A."/>
            <person name="Mihova T."/>
            <person name="Mittelman R."/>
            <person name="Mlenga V."/>
            <person name="Montmayeur A."/>
            <person name="Mulrain L."/>
            <person name="Navidi A."/>
            <person name="Naylor J."/>
            <person name="Negash T."/>
            <person name="Nguyen T."/>
            <person name="Nguyen N."/>
            <person name="Nicol R."/>
            <person name="Norbu C."/>
            <person name="Norbu N."/>
            <person name="Novod N."/>
            <person name="O'Neill B."/>
            <person name="Osman S."/>
            <person name="Markiewicz E."/>
            <person name="Oyono O.L."/>
            <person name="Patti C."/>
            <person name="Phunkhang P."/>
            <person name="Pierre F."/>
            <person name="Priest M."/>
            <person name="Raghuraman S."/>
            <person name="Rege F."/>
            <person name="Reyes R."/>
            <person name="Rise C."/>
            <person name="Rogov P."/>
            <person name="Ross K."/>
            <person name="Ryan E."/>
            <person name="Settipalli S."/>
            <person name="Shea T."/>
            <person name="Sherpa N."/>
            <person name="Shi L."/>
            <person name="Shih D."/>
            <person name="Sparrow T."/>
            <person name="Spaulding J."/>
            <person name="Stalker J."/>
            <person name="Stange-Thomann N."/>
            <person name="Stavropoulos S."/>
            <person name="Stone C."/>
            <person name="Strader C."/>
            <person name="Tesfaye S."/>
            <person name="Thomson T."/>
            <person name="Thoulutsang Y."/>
            <person name="Thoulutsang D."/>
            <person name="Topham K."/>
            <person name="Topping I."/>
            <person name="Tsamla T."/>
            <person name="Vassiliev H."/>
            <person name="Vo A."/>
            <person name="Wangchuk T."/>
            <person name="Wangdi T."/>
            <person name="Weiand M."/>
            <person name="Wilkinson J."/>
            <person name="Wilson A."/>
            <person name="Yadav S."/>
            <person name="Young G."/>
            <person name="Yu Q."/>
            <person name="Zembek L."/>
            <person name="Zhong D."/>
            <person name="Zimmer A."/>
            <person name="Zwirko Z."/>
            <person name="Jaffe D.B."/>
            <person name="Alvarez P."/>
            <person name="Brockman W."/>
            <person name="Butler J."/>
            <person name="Chin C."/>
            <person name="Gnerre S."/>
            <person name="Grabherr M."/>
            <person name="Kleber M."/>
            <person name="Mauceli E."/>
            <person name="MacCallum I."/>
        </authorList>
    </citation>
    <scope>NUCLEOTIDE SEQUENCE [LARGE SCALE GENOMIC DNA]</scope>
    <source>
        <strain evidence="3">Rob3c / Tucson 14021-0248.25</strain>
    </source>
</reference>
<accession>B4HS12</accession>
<proteinExistence type="predicted"/>
<feature type="region of interest" description="Disordered" evidence="1">
    <location>
        <begin position="610"/>
        <end position="691"/>
    </location>
</feature>
<dbReference type="GO" id="GO:0000791">
    <property type="term" value="C:euchromatin"/>
    <property type="evidence" value="ECO:0007669"/>
    <property type="project" value="EnsemblMetazoa"/>
</dbReference>